<dbReference type="GO" id="GO:0016020">
    <property type="term" value="C:membrane"/>
    <property type="evidence" value="ECO:0007669"/>
    <property type="project" value="UniProtKB-SubCell"/>
</dbReference>
<dbReference type="InterPro" id="IPR051824">
    <property type="entry name" value="LRR_Rcpt-Like_S/T_Kinase"/>
</dbReference>
<evidence type="ECO:0000256" key="5">
    <source>
        <dbReference type="ARBA" id="ARBA00022679"/>
    </source>
</evidence>
<dbReference type="PANTHER" id="PTHR48006:SF96">
    <property type="entry name" value="PROTEIN KINASE DOMAIN-CONTAINING PROTEIN"/>
    <property type="match status" value="1"/>
</dbReference>
<evidence type="ECO:0000256" key="1">
    <source>
        <dbReference type="ARBA" id="ARBA00004167"/>
    </source>
</evidence>
<keyword evidence="8" id="KW-0677">Repeat</keyword>
<reference evidence="19" key="1">
    <citation type="submission" date="2021-08" db="EMBL/GenBank/DDBJ databases">
        <title>WGS assembly of Ceratopteris richardii.</title>
        <authorList>
            <person name="Marchant D.B."/>
            <person name="Chen G."/>
            <person name="Jenkins J."/>
            <person name="Shu S."/>
            <person name="Leebens-Mack J."/>
            <person name="Grimwood J."/>
            <person name="Schmutz J."/>
            <person name="Soltis P."/>
            <person name="Soltis D."/>
            <person name="Chen Z.-H."/>
        </authorList>
    </citation>
    <scope>NUCLEOTIDE SEQUENCE</scope>
    <source>
        <strain evidence="19">Whitten #5841</strain>
        <tissue evidence="19">Leaf</tissue>
    </source>
</reference>
<dbReference type="InterPro" id="IPR001245">
    <property type="entry name" value="Ser-Thr/Tyr_kinase_cat_dom"/>
</dbReference>
<keyword evidence="6 16" id="KW-0812">Transmembrane</keyword>
<evidence type="ECO:0000256" key="9">
    <source>
        <dbReference type="ARBA" id="ARBA00022741"/>
    </source>
</evidence>
<evidence type="ECO:0000256" key="17">
    <source>
        <dbReference type="SAM" id="SignalP"/>
    </source>
</evidence>
<evidence type="ECO:0000256" key="4">
    <source>
        <dbReference type="ARBA" id="ARBA00022614"/>
    </source>
</evidence>
<dbReference type="InterPro" id="IPR011009">
    <property type="entry name" value="Kinase-like_dom_sf"/>
</dbReference>
<evidence type="ECO:0000256" key="10">
    <source>
        <dbReference type="ARBA" id="ARBA00022777"/>
    </source>
</evidence>
<dbReference type="PROSITE" id="PS50011">
    <property type="entry name" value="PROTEIN_KINASE_DOM"/>
    <property type="match status" value="1"/>
</dbReference>
<evidence type="ECO:0000313" key="19">
    <source>
        <dbReference type="EMBL" id="KAH7283235.1"/>
    </source>
</evidence>
<proteinExistence type="predicted"/>
<keyword evidence="10" id="KW-0418">Kinase</keyword>
<feature type="domain" description="Protein kinase" evidence="18">
    <location>
        <begin position="621"/>
        <end position="893"/>
    </location>
</feature>
<dbReference type="AlphaFoldDB" id="A0A8T2QI81"/>
<keyword evidence="14" id="KW-0325">Glycoprotein</keyword>
<dbReference type="OMA" id="FCHEQGE"/>
<dbReference type="FunFam" id="3.80.10.10:FF:000363">
    <property type="entry name" value="Leucine-rich repeat family protein"/>
    <property type="match status" value="1"/>
</dbReference>
<evidence type="ECO:0000259" key="18">
    <source>
        <dbReference type="PROSITE" id="PS50011"/>
    </source>
</evidence>
<keyword evidence="20" id="KW-1185">Reference proteome</keyword>
<evidence type="ECO:0000256" key="2">
    <source>
        <dbReference type="ARBA" id="ARBA00012513"/>
    </source>
</evidence>
<feature type="chain" id="PRO_5035867515" description="non-specific serine/threonine protein kinase" evidence="17">
    <location>
        <begin position="40"/>
        <end position="945"/>
    </location>
</feature>
<dbReference type="FunFam" id="3.30.200.20:FF:000162">
    <property type="entry name" value="Adenine nucleotide alpha hydrolase-like domain kinase"/>
    <property type="match status" value="1"/>
</dbReference>
<dbReference type="CDD" id="cd14066">
    <property type="entry name" value="STKc_IRAK"/>
    <property type="match status" value="1"/>
</dbReference>
<evidence type="ECO:0000256" key="16">
    <source>
        <dbReference type="SAM" id="Phobius"/>
    </source>
</evidence>
<dbReference type="EC" id="2.7.11.1" evidence="2"/>
<keyword evidence="11 15" id="KW-0067">ATP-binding</keyword>
<accession>A0A8T2QI81</accession>
<feature type="binding site" evidence="15">
    <location>
        <position position="649"/>
    </location>
    <ligand>
        <name>ATP</name>
        <dbReference type="ChEBI" id="CHEBI:30616"/>
    </ligand>
</feature>
<dbReference type="InterPro" id="IPR032675">
    <property type="entry name" value="LRR_dom_sf"/>
</dbReference>
<keyword evidence="9 15" id="KW-0547">Nucleotide-binding</keyword>
<keyword evidence="3" id="KW-0723">Serine/threonine-protein kinase</keyword>
<evidence type="ECO:0000256" key="6">
    <source>
        <dbReference type="ARBA" id="ARBA00022692"/>
    </source>
</evidence>
<dbReference type="InterPro" id="IPR017441">
    <property type="entry name" value="Protein_kinase_ATP_BS"/>
</dbReference>
<evidence type="ECO:0000256" key="8">
    <source>
        <dbReference type="ARBA" id="ARBA00022737"/>
    </source>
</evidence>
<feature type="transmembrane region" description="Helical" evidence="16">
    <location>
        <begin position="561"/>
        <end position="582"/>
    </location>
</feature>
<dbReference type="GO" id="GO:0004674">
    <property type="term" value="F:protein serine/threonine kinase activity"/>
    <property type="evidence" value="ECO:0007669"/>
    <property type="project" value="UniProtKB-KW"/>
</dbReference>
<dbReference type="SUPFAM" id="SSF56112">
    <property type="entry name" value="Protein kinase-like (PK-like)"/>
    <property type="match status" value="1"/>
</dbReference>
<dbReference type="Gene3D" id="3.30.200.20">
    <property type="entry name" value="Phosphorylase Kinase, domain 1"/>
    <property type="match status" value="1"/>
</dbReference>
<keyword evidence="5" id="KW-0808">Transferase</keyword>
<name>A0A8T2QI81_CERRI</name>
<dbReference type="GO" id="GO:0005524">
    <property type="term" value="F:ATP binding"/>
    <property type="evidence" value="ECO:0007669"/>
    <property type="project" value="UniProtKB-UniRule"/>
</dbReference>
<evidence type="ECO:0000256" key="3">
    <source>
        <dbReference type="ARBA" id="ARBA00022527"/>
    </source>
</evidence>
<dbReference type="EMBL" id="CM035440">
    <property type="protein sequence ID" value="KAH7283235.1"/>
    <property type="molecule type" value="Genomic_DNA"/>
</dbReference>
<dbReference type="InterPro" id="IPR000719">
    <property type="entry name" value="Prot_kinase_dom"/>
</dbReference>
<evidence type="ECO:0000313" key="20">
    <source>
        <dbReference type="Proteomes" id="UP000825935"/>
    </source>
</evidence>
<dbReference type="InterPro" id="IPR008271">
    <property type="entry name" value="Ser/Thr_kinase_AS"/>
</dbReference>
<keyword evidence="4" id="KW-0433">Leucine-rich repeat</keyword>
<evidence type="ECO:0000256" key="15">
    <source>
        <dbReference type="PROSITE-ProRule" id="PRU10141"/>
    </source>
</evidence>
<dbReference type="PROSITE" id="PS00107">
    <property type="entry name" value="PROTEIN_KINASE_ATP"/>
    <property type="match status" value="1"/>
</dbReference>
<dbReference type="PANTHER" id="PTHR48006">
    <property type="entry name" value="LEUCINE-RICH REPEAT-CONTAINING PROTEIN DDB_G0281931-RELATED"/>
    <property type="match status" value="1"/>
</dbReference>
<dbReference type="FunFam" id="3.80.10.10:FF:000542">
    <property type="entry name" value="Leucine-rich repeat protein kinase family protein"/>
    <property type="match status" value="1"/>
</dbReference>
<comment type="subcellular location">
    <subcellularLocation>
        <location evidence="1">Membrane</location>
        <topology evidence="1">Single-pass membrane protein</topology>
    </subcellularLocation>
</comment>
<protein>
    <recommendedName>
        <fullName evidence="2">non-specific serine/threonine protein kinase</fullName>
        <ecNumber evidence="2">2.7.11.1</ecNumber>
    </recommendedName>
</protein>
<evidence type="ECO:0000256" key="12">
    <source>
        <dbReference type="ARBA" id="ARBA00022989"/>
    </source>
</evidence>
<sequence>MIRHWLGSAISRGSICALFRGAVVHMLIMASLCSRQVESLTSSEDVNALRALHSAWGRNPSSWDFNTDPCESLWLGVLCDASNTTVTQLFLINQGLSGTLTSAIGDLRNLTNLDLSSNLKLGGSIPKEISNLVLLQKLFIQFCNLSGQIPLEIGSLTSLQYLGLTQNSLSGPLPDTIGLLSKLSWLDVSSNQLNGSLPDSLTSQSGINNLSNGQHLYLQNNLFSGNIPESIFNTSMQLIDLLLHKNNFSGDIPSTVEGLIHIEILRLDLNQLSGPIPSNLRNITNLTALYLGSNSFTDSRVPSWISSHENLRLLSMDSSHLTGNLSADIFSLGPNLSTVSLASNNFTGSLNLSLANAALLLVNVTNNNFTSFVNSNHTVEVILHGNPFCSVNQTRCDELDNLQSSPPVSRNTSLCSNSCSDNSTFNPKLSGNCQCFRPLNAIVNFLALKIPSLEIYNLTLMEEQFAVGLNRSTVKSFAIAGSQIVIEPITPTQALVSIFPPTNYATWSVNDAALILYAINNKEILFPSIGPTVCAFIGDPYNTVAIANSRSTNGLSTGAKVGIAMAVIFFVIAMIIASLYAVREKKRATWIEAGEIDTGSPKLMAAHWFSLQEIRKCTDNFSQSNEIGEGGYGKVYKGYLPTGQKIAIKRAGSDSLQSAAEFKFEIELLSSVHHHNLVGLIGFCFEEGEQILVYEFMPNGTLRESLSGATDIQMDWQRRISVALNAARGIVYLHTGVNPQVIHRDIKSSNIFLDDRLFAKVADFGLSKLAPVDNDSTPLSSQVKGTMGYLDPDYFLTNRLTHKSDVYSFGVVLLELITGRPPIQGGKYVVREIRTAYAQGGMEQVVKSMVDPKLKDYPLEALEKLVKLALVSVEDNPQRRPTMTEVMKEVESLSEVTSIKSDVQGGKPKNTHLEEGTKAHMRQKLANLFQHSGNYTAMFANVQPK</sequence>
<dbReference type="Pfam" id="PF07714">
    <property type="entry name" value="PK_Tyr_Ser-Thr"/>
    <property type="match status" value="1"/>
</dbReference>
<dbReference type="Gene3D" id="3.80.10.10">
    <property type="entry name" value="Ribonuclease Inhibitor"/>
    <property type="match status" value="2"/>
</dbReference>
<keyword evidence="13 16" id="KW-0472">Membrane</keyword>
<keyword evidence="12 16" id="KW-1133">Transmembrane helix</keyword>
<evidence type="ECO:0000256" key="14">
    <source>
        <dbReference type="ARBA" id="ARBA00023180"/>
    </source>
</evidence>
<dbReference type="SMART" id="SM00220">
    <property type="entry name" value="S_TKc"/>
    <property type="match status" value="1"/>
</dbReference>
<dbReference type="OrthoDB" id="1912820at2759"/>
<dbReference type="SUPFAM" id="SSF52058">
    <property type="entry name" value="L domain-like"/>
    <property type="match status" value="1"/>
</dbReference>
<evidence type="ECO:0000256" key="11">
    <source>
        <dbReference type="ARBA" id="ARBA00022840"/>
    </source>
</evidence>
<keyword evidence="7 17" id="KW-0732">Signal</keyword>
<dbReference type="InterPro" id="IPR001611">
    <property type="entry name" value="Leu-rich_rpt"/>
</dbReference>
<feature type="signal peptide" evidence="17">
    <location>
        <begin position="1"/>
        <end position="39"/>
    </location>
</feature>
<dbReference type="Pfam" id="PF00560">
    <property type="entry name" value="LRR_1"/>
    <property type="match status" value="2"/>
</dbReference>
<evidence type="ECO:0000256" key="7">
    <source>
        <dbReference type="ARBA" id="ARBA00022729"/>
    </source>
</evidence>
<organism evidence="19 20">
    <name type="scientific">Ceratopteris richardii</name>
    <name type="common">Triangle waterfern</name>
    <dbReference type="NCBI Taxonomy" id="49495"/>
    <lineage>
        <taxon>Eukaryota</taxon>
        <taxon>Viridiplantae</taxon>
        <taxon>Streptophyta</taxon>
        <taxon>Embryophyta</taxon>
        <taxon>Tracheophyta</taxon>
        <taxon>Polypodiopsida</taxon>
        <taxon>Polypodiidae</taxon>
        <taxon>Polypodiales</taxon>
        <taxon>Pteridineae</taxon>
        <taxon>Pteridaceae</taxon>
        <taxon>Parkerioideae</taxon>
        <taxon>Ceratopteris</taxon>
    </lineage>
</organism>
<gene>
    <name evidence="19" type="ORF">KP509_35G067000</name>
</gene>
<evidence type="ECO:0000256" key="13">
    <source>
        <dbReference type="ARBA" id="ARBA00023136"/>
    </source>
</evidence>
<dbReference type="Proteomes" id="UP000825935">
    <property type="component" value="Chromosome 35"/>
</dbReference>
<dbReference type="PROSITE" id="PS00108">
    <property type="entry name" value="PROTEIN_KINASE_ST"/>
    <property type="match status" value="1"/>
</dbReference>
<comment type="caution">
    <text evidence="19">The sequence shown here is derived from an EMBL/GenBank/DDBJ whole genome shotgun (WGS) entry which is preliminary data.</text>
</comment>
<dbReference type="FunFam" id="1.10.510.10:FF:000453">
    <property type="entry name" value="LRR receptor-like serine/threonine-protein kinase HSL2"/>
    <property type="match status" value="1"/>
</dbReference>
<dbReference type="Gene3D" id="1.10.510.10">
    <property type="entry name" value="Transferase(Phosphotransferase) domain 1"/>
    <property type="match status" value="1"/>
</dbReference>